<dbReference type="Pfam" id="PF07963">
    <property type="entry name" value="N_methyl"/>
    <property type="match status" value="1"/>
</dbReference>
<protein>
    <submittedName>
        <fullName evidence="2">PilW family protein</fullName>
    </submittedName>
</protein>
<dbReference type="NCBIfam" id="TIGR02532">
    <property type="entry name" value="IV_pilin_GFxxxE"/>
    <property type="match status" value="1"/>
</dbReference>
<dbReference type="AlphaFoldDB" id="A0A6N1MRR7"/>
<evidence type="ECO:0000256" key="1">
    <source>
        <dbReference type="SAM" id="Phobius"/>
    </source>
</evidence>
<proteinExistence type="predicted"/>
<keyword evidence="1" id="KW-0812">Transmembrane</keyword>
<dbReference type="RefSeq" id="WP_004974522.1">
    <property type="nucleotide sequence ID" value="NZ_CP054803.1"/>
</dbReference>
<gene>
    <name evidence="2" type="ORF">FOB19_03080</name>
</gene>
<organism evidence="2 3">
    <name type="scientific">Acinetobacter lwoffii</name>
    <dbReference type="NCBI Taxonomy" id="28090"/>
    <lineage>
        <taxon>Bacteria</taxon>
        <taxon>Pseudomonadati</taxon>
        <taxon>Pseudomonadota</taxon>
        <taxon>Gammaproteobacteria</taxon>
        <taxon>Moraxellales</taxon>
        <taxon>Moraxellaceae</taxon>
        <taxon>Acinetobacter</taxon>
    </lineage>
</organism>
<name>A0A6N1MRR7_ACILW</name>
<evidence type="ECO:0000313" key="3">
    <source>
        <dbReference type="Proteomes" id="UP000509126"/>
    </source>
</evidence>
<accession>A0A6N1MRR7</accession>
<feature type="transmembrane region" description="Helical" evidence="1">
    <location>
        <begin position="12"/>
        <end position="31"/>
    </location>
</feature>
<dbReference type="Proteomes" id="UP000509126">
    <property type="component" value="Chromosome"/>
</dbReference>
<dbReference type="Pfam" id="PF16074">
    <property type="entry name" value="PilW"/>
    <property type="match status" value="1"/>
</dbReference>
<dbReference type="GO" id="GO:0043683">
    <property type="term" value="P:type IV pilus assembly"/>
    <property type="evidence" value="ECO:0007669"/>
    <property type="project" value="InterPro"/>
</dbReference>
<dbReference type="EMBL" id="CP054803">
    <property type="protein sequence ID" value="QKU20507.1"/>
    <property type="molecule type" value="Genomic_DNA"/>
</dbReference>
<evidence type="ECO:0000313" key="2">
    <source>
        <dbReference type="EMBL" id="QKU20507.1"/>
    </source>
</evidence>
<dbReference type="InterPro" id="IPR032092">
    <property type="entry name" value="PilW"/>
</dbReference>
<sequence length="328" mass="35932">MSKQLGMTLIELMVALALGLIITAAGVQLFVSGTINYSLQKTLGELQDNGNFGLNYITKDIRLANLDANLAVINDRNLYSGIVLTSLESYSGLTADDKAVQTANLPLHLTNADTTKISLLTQGYGQANWAGQTNINEYKSDQLVIQYKAIIAGAMDCEGNSITQAEIDQGTFIVQRYFLRKDGNELALACDAGRYKTLLATSDLPTTISNYGGNGEIIIRRVDHFHVLLGVKDNSKDEFKYMSIKDYMGNNNSLIKDGTPRNRIMSVQLGILMRGVETIPGGQDVPETFQILDQSVSLNNAAKSKRYIREVVTQTIALRNGYGLMESL</sequence>
<keyword evidence="1" id="KW-0472">Membrane</keyword>
<keyword evidence="1" id="KW-1133">Transmembrane helix</keyword>
<dbReference type="InterPro" id="IPR012902">
    <property type="entry name" value="N_methyl_site"/>
</dbReference>
<reference evidence="2 3" key="1">
    <citation type="submission" date="2019-11" db="EMBL/GenBank/DDBJ databases">
        <title>FDA dAtabase for Regulatory Grade micrObial Sequences (FDA-ARGOS): Supporting development and validation of Infectious Disease Dx tests.</title>
        <authorList>
            <person name="Patel R."/>
            <person name="Rucinski S."/>
            <person name="Tallon L."/>
            <person name="Sadzewicz L."/>
            <person name="Vavikolanu K."/>
            <person name="Mehta A."/>
            <person name="Aluvathingal J."/>
            <person name="Nadendla S."/>
            <person name="Nandy P."/>
            <person name="Geyer C."/>
            <person name="Yan Y."/>
            <person name="Sichtig H."/>
        </authorList>
    </citation>
    <scope>NUCLEOTIDE SEQUENCE [LARGE SCALE GENOMIC DNA]</scope>
    <source>
        <strain evidence="2 3">FDAARGOS_557</strain>
    </source>
</reference>